<dbReference type="GO" id="GO:0005615">
    <property type="term" value="C:extracellular space"/>
    <property type="evidence" value="ECO:0007669"/>
    <property type="project" value="TreeGrafter"/>
</dbReference>
<keyword evidence="3" id="KW-1185">Reference proteome</keyword>
<dbReference type="PROSITE" id="PS51406">
    <property type="entry name" value="FIBRINOGEN_C_2"/>
    <property type="match status" value="1"/>
</dbReference>
<name>A0A182LRI6_9DIPT</name>
<dbReference type="EnsemblMetazoa" id="ACUA000177-RA">
    <property type="protein sequence ID" value="ACUA000177-PA"/>
    <property type="gene ID" value="ACUA000177"/>
</dbReference>
<protein>
    <recommendedName>
        <fullName evidence="1">Fibrinogen C-terminal domain-containing protein</fullName>
    </recommendedName>
</protein>
<dbReference type="Proteomes" id="UP000075883">
    <property type="component" value="Unassembled WGS sequence"/>
</dbReference>
<dbReference type="SUPFAM" id="SSF56496">
    <property type="entry name" value="Fibrinogen C-terminal domain-like"/>
    <property type="match status" value="1"/>
</dbReference>
<proteinExistence type="predicted"/>
<dbReference type="Gene3D" id="3.90.215.10">
    <property type="entry name" value="Gamma Fibrinogen, chain A, domain 1"/>
    <property type="match status" value="1"/>
</dbReference>
<dbReference type="Pfam" id="PF00147">
    <property type="entry name" value="Fibrinogen_C"/>
    <property type="match status" value="1"/>
</dbReference>
<dbReference type="SMART" id="SM00186">
    <property type="entry name" value="FBG"/>
    <property type="match status" value="1"/>
</dbReference>
<evidence type="ECO:0000313" key="2">
    <source>
        <dbReference type="EnsemblMetazoa" id="ACUA000177-PA"/>
    </source>
</evidence>
<reference evidence="2" key="2">
    <citation type="submission" date="2020-05" db="UniProtKB">
        <authorList>
            <consortium name="EnsemblMetazoa"/>
        </authorList>
    </citation>
    <scope>IDENTIFICATION</scope>
    <source>
        <strain evidence="2">A-37</strain>
    </source>
</reference>
<dbReference type="InterPro" id="IPR036056">
    <property type="entry name" value="Fibrinogen-like_C"/>
</dbReference>
<dbReference type="InterPro" id="IPR002181">
    <property type="entry name" value="Fibrinogen_a/b/g_C_dom"/>
</dbReference>
<evidence type="ECO:0000259" key="1">
    <source>
        <dbReference type="PROSITE" id="PS51406"/>
    </source>
</evidence>
<dbReference type="AlphaFoldDB" id="A0A182LRI6"/>
<evidence type="ECO:0000313" key="3">
    <source>
        <dbReference type="Proteomes" id="UP000075883"/>
    </source>
</evidence>
<organism evidence="2 3">
    <name type="scientific">Anopheles culicifacies</name>
    <dbReference type="NCBI Taxonomy" id="139723"/>
    <lineage>
        <taxon>Eukaryota</taxon>
        <taxon>Metazoa</taxon>
        <taxon>Ecdysozoa</taxon>
        <taxon>Arthropoda</taxon>
        <taxon>Hexapoda</taxon>
        <taxon>Insecta</taxon>
        <taxon>Pterygota</taxon>
        <taxon>Neoptera</taxon>
        <taxon>Endopterygota</taxon>
        <taxon>Diptera</taxon>
        <taxon>Nematocera</taxon>
        <taxon>Culicoidea</taxon>
        <taxon>Culicidae</taxon>
        <taxon>Anophelinae</taxon>
        <taxon>Anopheles</taxon>
        <taxon>culicifacies species complex</taxon>
    </lineage>
</organism>
<dbReference type="PANTHER" id="PTHR19143:SF327">
    <property type="entry name" value="FI21813P1-RELATED"/>
    <property type="match status" value="1"/>
</dbReference>
<accession>A0A182LRI6</accession>
<dbReference type="EMBL" id="AXCM01016183">
    <property type="status" value="NOT_ANNOTATED_CDS"/>
    <property type="molecule type" value="Genomic_DNA"/>
</dbReference>
<dbReference type="CDD" id="cd00087">
    <property type="entry name" value="FReD"/>
    <property type="match status" value="1"/>
</dbReference>
<dbReference type="InterPro" id="IPR014716">
    <property type="entry name" value="Fibrinogen_a/b/g_C_1"/>
</dbReference>
<feature type="domain" description="Fibrinogen C-terminal" evidence="1">
    <location>
        <begin position="28"/>
        <end position="210"/>
    </location>
</feature>
<dbReference type="PANTHER" id="PTHR19143">
    <property type="entry name" value="FIBRINOGEN/TENASCIN/ANGIOPOEITIN"/>
    <property type="match status" value="1"/>
</dbReference>
<dbReference type="InterPro" id="IPR050373">
    <property type="entry name" value="Fibrinogen_C-term_domain"/>
</dbReference>
<sequence length="210" mass="24542">MDNKIQVVNNRIDGSLNKLSEQLQNITTSTAQRFTKLEQKQGRHSENSGVYIMQTDTSNNLKFEVLRDWSNNHGFGDNWIVFQRRFDGSVNFYRNWTEYKQGFGDLRGEHWLGLDKLHAIVKTRQHELLIVLEDFEGVIAYAHYDDFKIGNESEKYVLKSVGRYSGNAGDSFSRHKNQKFSTYDQDNDKDSLNCAQSCGGAWWYSFCYYR</sequence>
<dbReference type="VEuPathDB" id="VectorBase:ACUA000177"/>
<dbReference type="STRING" id="139723.A0A182LRI6"/>
<reference evidence="3" key="1">
    <citation type="submission" date="2013-09" db="EMBL/GenBank/DDBJ databases">
        <title>The Genome Sequence of Anopheles culicifacies species A.</title>
        <authorList>
            <consortium name="The Broad Institute Genomics Platform"/>
            <person name="Neafsey D.E."/>
            <person name="Besansky N."/>
            <person name="Howell P."/>
            <person name="Walton C."/>
            <person name="Young S.K."/>
            <person name="Zeng Q."/>
            <person name="Gargeya S."/>
            <person name="Fitzgerald M."/>
            <person name="Haas B."/>
            <person name="Abouelleil A."/>
            <person name="Allen A.W."/>
            <person name="Alvarado L."/>
            <person name="Arachchi H.M."/>
            <person name="Berlin A.M."/>
            <person name="Chapman S.B."/>
            <person name="Gainer-Dewar J."/>
            <person name="Goldberg J."/>
            <person name="Griggs A."/>
            <person name="Gujja S."/>
            <person name="Hansen M."/>
            <person name="Howarth C."/>
            <person name="Imamovic A."/>
            <person name="Ireland A."/>
            <person name="Larimer J."/>
            <person name="McCowan C."/>
            <person name="Murphy C."/>
            <person name="Pearson M."/>
            <person name="Poon T.W."/>
            <person name="Priest M."/>
            <person name="Roberts A."/>
            <person name="Saif S."/>
            <person name="Shea T."/>
            <person name="Sisk P."/>
            <person name="Sykes S."/>
            <person name="Wortman J."/>
            <person name="Nusbaum C."/>
            <person name="Birren B."/>
        </authorList>
    </citation>
    <scope>NUCLEOTIDE SEQUENCE [LARGE SCALE GENOMIC DNA]</scope>
    <source>
        <strain evidence="3">A-37</strain>
    </source>
</reference>